<dbReference type="EMBL" id="AYCK01019385">
    <property type="status" value="NOT_ANNOTATED_CDS"/>
    <property type="molecule type" value="Genomic_DNA"/>
</dbReference>
<reference evidence="9" key="1">
    <citation type="submission" date="2013-10" db="EMBL/GenBank/DDBJ databases">
        <authorList>
            <person name="Schartl M."/>
            <person name="Warren W."/>
        </authorList>
    </citation>
    <scope>NUCLEOTIDE SEQUENCE [LARGE SCALE GENOMIC DNA]</scope>
    <source>
        <strain evidence="9">female</strain>
    </source>
</reference>
<protein>
    <recommendedName>
        <fullName evidence="7">C-type lectin domain-containing protein</fullName>
    </recommendedName>
</protein>
<keyword evidence="1" id="KW-0430">Lectin</keyword>
<feature type="transmembrane region" description="Helical" evidence="6">
    <location>
        <begin position="49"/>
        <end position="69"/>
    </location>
</feature>
<dbReference type="OMA" id="ICERTIC"/>
<feature type="compositionally biased region" description="Basic and acidic residues" evidence="5">
    <location>
        <begin position="16"/>
        <end position="28"/>
    </location>
</feature>
<dbReference type="Ensembl" id="ENSPFOT00000031523.1">
    <property type="protein sequence ID" value="ENSPFOP00000028494.1"/>
    <property type="gene ID" value="ENSPFOG00000022693.1"/>
</dbReference>
<evidence type="ECO:0000256" key="4">
    <source>
        <dbReference type="SAM" id="Coils"/>
    </source>
</evidence>
<keyword evidence="9" id="KW-1185">Reference proteome</keyword>
<evidence type="ECO:0000256" key="6">
    <source>
        <dbReference type="SAM" id="Phobius"/>
    </source>
</evidence>
<dbReference type="InterPro" id="IPR016186">
    <property type="entry name" value="C-type_lectin-like/link_sf"/>
</dbReference>
<organism evidence="8 9">
    <name type="scientific">Poecilia formosa</name>
    <name type="common">Amazon molly</name>
    <name type="synonym">Limia formosa</name>
    <dbReference type="NCBI Taxonomy" id="48698"/>
    <lineage>
        <taxon>Eukaryota</taxon>
        <taxon>Metazoa</taxon>
        <taxon>Chordata</taxon>
        <taxon>Craniata</taxon>
        <taxon>Vertebrata</taxon>
        <taxon>Euteleostomi</taxon>
        <taxon>Actinopterygii</taxon>
        <taxon>Neopterygii</taxon>
        <taxon>Teleostei</taxon>
        <taxon>Neoteleostei</taxon>
        <taxon>Acanthomorphata</taxon>
        <taxon>Ovalentaria</taxon>
        <taxon>Atherinomorphae</taxon>
        <taxon>Cyprinodontiformes</taxon>
        <taxon>Poeciliidae</taxon>
        <taxon>Poeciliinae</taxon>
        <taxon>Poecilia</taxon>
    </lineage>
</organism>
<evidence type="ECO:0000313" key="8">
    <source>
        <dbReference type="Ensembl" id="ENSPFOP00000028494.1"/>
    </source>
</evidence>
<reference evidence="8" key="3">
    <citation type="submission" date="2025-09" db="UniProtKB">
        <authorList>
            <consortium name="Ensembl"/>
        </authorList>
    </citation>
    <scope>IDENTIFICATION</scope>
</reference>
<evidence type="ECO:0000256" key="3">
    <source>
        <dbReference type="ARBA" id="ARBA00023180"/>
    </source>
</evidence>
<keyword evidence="2" id="KW-1015">Disulfide bond</keyword>
<proteinExistence type="predicted"/>
<dbReference type="PROSITE" id="PS50041">
    <property type="entry name" value="C_TYPE_LECTIN_2"/>
    <property type="match status" value="1"/>
</dbReference>
<keyword evidence="6" id="KW-0472">Membrane</keyword>
<dbReference type="Gene3D" id="3.10.100.10">
    <property type="entry name" value="Mannose-Binding Protein A, subunit A"/>
    <property type="match status" value="1"/>
</dbReference>
<dbReference type="GeneTree" id="ENSGT00940000156296"/>
<dbReference type="InterPro" id="IPR001304">
    <property type="entry name" value="C-type_lectin-like"/>
</dbReference>
<dbReference type="PANTHER" id="PTHR46490:SF6">
    <property type="entry name" value="ASIALOGLYCOPROTEIN RECEPTOR 1-LIKE-RELATED"/>
    <property type="match status" value="1"/>
</dbReference>
<keyword evidence="6" id="KW-1133">Transmembrane helix</keyword>
<dbReference type="Proteomes" id="UP000028760">
    <property type="component" value="Unassembled WGS sequence"/>
</dbReference>
<feature type="region of interest" description="Disordered" evidence="5">
    <location>
        <begin position="1"/>
        <end position="40"/>
    </location>
</feature>
<evidence type="ECO:0000256" key="1">
    <source>
        <dbReference type="ARBA" id="ARBA00022734"/>
    </source>
</evidence>
<dbReference type="eggNOG" id="KOG4297">
    <property type="taxonomic scope" value="Eukaryota"/>
</dbReference>
<dbReference type="AlphaFoldDB" id="A0A096MAQ3"/>
<keyword evidence="4" id="KW-0175">Coiled coil</keyword>
<keyword evidence="3" id="KW-0325">Glycoprotein</keyword>
<feature type="coiled-coil region" evidence="4">
    <location>
        <begin position="94"/>
        <end position="121"/>
    </location>
</feature>
<evidence type="ECO:0000256" key="2">
    <source>
        <dbReference type="ARBA" id="ARBA00023157"/>
    </source>
</evidence>
<dbReference type="SMART" id="SM00034">
    <property type="entry name" value="CLECT"/>
    <property type="match status" value="1"/>
</dbReference>
<dbReference type="PANTHER" id="PTHR46490">
    <property type="entry name" value="C-TYPE LECTIN DOMAIN FAMILY 12 MEMBER A-RELATED"/>
    <property type="match status" value="1"/>
</dbReference>
<reference evidence="8" key="2">
    <citation type="submission" date="2025-08" db="UniProtKB">
        <authorList>
            <consortium name="Ensembl"/>
        </authorList>
    </citation>
    <scope>IDENTIFICATION</scope>
</reference>
<feature type="compositionally biased region" description="Low complexity" evidence="5">
    <location>
        <begin position="31"/>
        <end position="40"/>
    </location>
</feature>
<name>A0A096MAQ3_POEFO</name>
<dbReference type="SUPFAM" id="SSF56436">
    <property type="entry name" value="C-type lectin-like"/>
    <property type="match status" value="1"/>
</dbReference>
<dbReference type="GO" id="GO:0030246">
    <property type="term" value="F:carbohydrate binding"/>
    <property type="evidence" value="ECO:0007669"/>
    <property type="project" value="UniProtKB-KW"/>
</dbReference>
<evidence type="ECO:0000256" key="5">
    <source>
        <dbReference type="SAM" id="MobiDB-lite"/>
    </source>
</evidence>
<dbReference type="STRING" id="48698.ENSPFOP00000028494"/>
<accession>A0A096MAQ3</accession>
<sequence>MEPEEENIYVNLEDLDGSKQQRPERTGGKPEGTSSERGTRTRTGSCLKVFLGLLSFLLLTSVVAVGFLYQRDFSQLSRQLANQTAKRGQLLLRQQNLTNQRDRLDARLKAAELDLDRMRSGSVFCPAGWRRFGCSCYLLSSSMNSWEGSRAQCLRTGSDLVTISSQEEMEFLDQLGAQLKFWIGLKEASRGSGWKWTDGSSPGVTFWTRQTSWTSRTQSCAAFNRGGRLWSEEWCSQLLQWVCEKKA</sequence>
<keyword evidence="6" id="KW-0812">Transmembrane</keyword>
<evidence type="ECO:0000259" key="7">
    <source>
        <dbReference type="PROSITE" id="PS50041"/>
    </source>
</evidence>
<evidence type="ECO:0000313" key="9">
    <source>
        <dbReference type="Proteomes" id="UP000028760"/>
    </source>
</evidence>
<feature type="domain" description="C-type lectin" evidence="7">
    <location>
        <begin position="132"/>
        <end position="244"/>
    </location>
</feature>
<dbReference type="InterPro" id="IPR052309">
    <property type="entry name" value="C-type_Lectin_Domain_Fam1"/>
</dbReference>
<dbReference type="InterPro" id="IPR016187">
    <property type="entry name" value="CTDL_fold"/>
</dbReference>
<dbReference type="Pfam" id="PF00059">
    <property type="entry name" value="Lectin_C"/>
    <property type="match status" value="1"/>
</dbReference>